<evidence type="ECO:0000313" key="2">
    <source>
        <dbReference type="Proteomes" id="UP000821853"/>
    </source>
</evidence>
<keyword evidence="2" id="KW-1185">Reference proteome</keyword>
<dbReference type="EMBL" id="JABSTR010000005">
    <property type="protein sequence ID" value="KAH9370548.1"/>
    <property type="molecule type" value="Genomic_DNA"/>
</dbReference>
<gene>
    <name evidence="1" type="ORF">HPB48_002521</name>
</gene>
<reference evidence="1 2" key="1">
    <citation type="journal article" date="2020" name="Cell">
        <title>Large-Scale Comparative Analyses of Tick Genomes Elucidate Their Genetic Diversity and Vector Capacities.</title>
        <authorList>
            <consortium name="Tick Genome and Microbiome Consortium (TIGMIC)"/>
            <person name="Jia N."/>
            <person name="Wang J."/>
            <person name="Shi W."/>
            <person name="Du L."/>
            <person name="Sun Y."/>
            <person name="Zhan W."/>
            <person name="Jiang J.F."/>
            <person name="Wang Q."/>
            <person name="Zhang B."/>
            <person name="Ji P."/>
            <person name="Bell-Sakyi L."/>
            <person name="Cui X.M."/>
            <person name="Yuan T.T."/>
            <person name="Jiang B.G."/>
            <person name="Yang W.F."/>
            <person name="Lam T.T."/>
            <person name="Chang Q.C."/>
            <person name="Ding S.J."/>
            <person name="Wang X.J."/>
            <person name="Zhu J.G."/>
            <person name="Ruan X.D."/>
            <person name="Zhao L."/>
            <person name="Wei J.T."/>
            <person name="Ye R.Z."/>
            <person name="Que T.C."/>
            <person name="Du C.H."/>
            <person name="Zhou Y.H."/>
            <person name="Cheng J.X."/>
            <person name="Dai P.F."/>
            <person name="Guo W.B."/>
            <person name="Han X.H."/>
            <person name="Huang E.J."/>
            <person name="Li L.F."/>
            <person name="Wei W."/>
            <person name="Gao Y.C."/>
            <person name="Liu J.Z."/>
            <person name="Shao H.Z."/>
            <person name="Wang X."/>
            <person name="Wang C.C."/>
            <person name="Yang T.C."/>
            <person name="Huo Q.B."/>
            <person name="Li W."/>
            <person name="Chen H.Y."/>
            <person name="Chen S.E."/>
            <person name="Zhou L.G."/>
            <person name="Ni X.B."/>
            <person name="Tian J.H."/>
            <person name="Sheng Y."/>
            <person name="Liu T."/>
            <person name="Pan Y.S."/>
            <person name="Xia L.Y."/>
            <person name="Li J."/>
            <person name="Zhao F."/>
            <person name="Cao W.C."/>
        </authorList>
    </citation>
    <scope>NUCLEOTIDE SEQUENCE [LARGE SCALE GENOMIC DNA]</scope>
    <source>
        <strain evidence="1">HaeL-2018</strain>
    </source>
</reference>
<evidence type="ECO:0000313" key="1">
    <source>
        <dbReference type="EMBL" id="KAH9370548.1"/>
    </source>
</evidence>
<accession>A0A9J6G7Y3</accession>
<comment type="caution">
    <text evidence="1">The sequence shown here is derived from an EMBL/GenBank/DDBJ whole genome shotgun (WGS) entry which is preliminary data.</text>
</comment>
<organism evidence="1 2">
    <name type="scientific">Haemaphysalis longicornis</name>
    <name type="common">Bush tick</name>
    <dbReference type="NCBI Taxonomy" id="44386"/>
    <lineage>
        <taxon>Eukaryota</taxon>
        <taxon>Metazoa</taxon>
        <taxon>Ecdysozoa</taxon>
        <taxon>Arthropoda</taxon>
        <taxon>Chelicerata</taxon>
        <taxon>Arachnida</taxon>
        <taxon>Acari</taxon>
        <taxon>Parasitiformes</taxon>
        <taxon>Ixodida</taxon>
        <taxon>Ixodoidea</taxon>
        <taxon>Ixodidae</taxon>
        <taxon>Haemaphysalinae</taxon>
        <taxon>Haemaphysalis</taxon>
    </lineage>
</organism>
<protein>
    <submittedName>
        <fullName evidence="1">Uncharacterized protein</fullName>
    </submittedName>
</protein>
<sequence>MINYNEADESHIPVRKAGRNAALSCLLVHDAVTPYLIIYTCDPSNADATASSSSYSTGTRADCFWRTV</sequence>
<proteinExistence type="predicted"/>
<dbReference type="AlphaFoldDB" id="A0A9J6G7Y3"/>
<name>A0A9J6G7Y3_HAELO</name>
<dbReference type="Proteomes" id="UP000821853">
    <property type="component" value="Chromosome 3"/>
</dbReference>
<dbReference type="VEuPathDB" id="VectorBase:HLOH_055058"/>